<evidence type="ECO:0000313" key="2">
    <source>
        <dbReference type="EMBL" id="KAI7835325.1"/>
    </source>
</evidence>
<reference evidence="2" key="1">
    <citation type="submission" date="2020-11" db="EMBL/GenBank/DDBJ databases">
        <title>Chlorella ohadii genome sequencing and assembly.</title>
        <authorList>
            <person name="Murik O."/>
            <person name="Treves H."/>
            <person name="Kedem I."/>
            <person name="Shotland Y."/>
            <person name="Kaplan A."/>
        </authorList>
    </citation>
    <scope>NUCLEOTIDE SEQUENCE</scope>
    <source>
        <strain evidence="2">1</strain>
    </source>
</reference>
<organism evidence="2 3">
    <name type="scientific">Chlorella ohadii</name>
    <dbReference type="NCBI Taxonomy" id="2649997"/>
    <lineage>
        <taxon>Eukaryota</taxon>
        <taxon>Viridiplantae</taxon>
        <taxon>Chlorophyta</taxon>
        <taxon>core chlorophytes</taxon>
        <taxon>Trebouxiophyceae</taxon>
        <taxon>Chlorellales</taxon>
        <taxon>Chlorellaceae</taxon>
        <taxon>Chlorella clade</taxon>
        <taxon>Chlorella</taxon>
    </lineage>
</organism>
<keyword evidence="1" id="KW-0812">Transmembrane</keyword>
<sequence length="237" mass="26162">MAESAEFEASFSRFFELLERRGRLQGQPLQQEQLSIQIRSRNIGFMGMFADMFGVPTPAVVSEEDELRIVNMPVADARAAILAVEQMLTFWKRRQRAVERHMRLVRRSWVTTWGMPALLFVAVAVSVPLCAQLESKENRYLAAIAALAIVYAVAIQLPTALPSNIALRNQAADAADAIIDSLRASVAAAAAAPPDGPAGLVPQLQAFEMQRWVQLVQSIMDSINADMNQATQDLILR</sequence>
<name>A0AAD5H068_9CHLO</name>
<feature type="transmembrane region" description="Helical" evidence="1">
    <location>
        <begin position="140"/>
        <end position="161"/>
    </location>
</feature>
<feature type="transmembrane region" description="Helical" evidence="1">
    <location>
        <begin position="109"/>
        <end position="128"/>
    </location>
</feature>
<proteinExistence type="predicted"/>
<evidence type="ECO:0000313" key="3">
    <source>
        <dbReference type="Proteomes" id="UP001205105"/>
    </source>
</evidence>
<keyword evidence="1" id="KW-1133">Transmembrane helix</keyword>
<accession>A0AAD5H068</accession>
<dbReference type="EMBL" id="JADXDR010000291">
    <property type="protein sequence ID" value="KAI7835325.1"/>
    <property type="molecule type" value="Genomic_DNA"/>
</dbReference>
<dbReference type="AlphaFoldDB" id="A0AAD5H068"/>
<keyword evidence="3" id="KW-1185">Reference proteome</keyword>
<gene>
    <name evidence="2" type="ORF">COHA_010772</name>
</gene>
<evidence type="ECO:0000256" key="1">
    <source>
        <dbReference type="SAM" id="Phobius"/>
    </source>
</evidence>
<comment type="caution">
    <text evidence="2">The sequence shown here is derived from an EMBL/GenBank/DDBJ whole genome shotgun (WGS) entry which is preliminary data.</text>
</comment>
<protein>
    <submittedName>
        <fullName evidence="2">Uncharacterized protein</fullName>
    </submittedName>
</protein>
<dbReference type="Proteomes" id="UP001205105">
    <property type="component" value="Unassembled WGS sequence"/>
</dbReference>
<keyword evidence="1" id="KW-0472">Membrane</keyword>